<dbReference type="AlphaFoldDB" id="A0A8B0SWZ1"/>
<proteinExistence type="predicted"/>
<keyword evidence="1" id="KW-0614">Plasmid</keyword>
<protein>
    <submittedName>
        <fullName evidence="1">Uncharacterized protein</fullName>
    </submittedName>
</protein>
<sequence length="49" mass="5890">MQDLRKNQQKKHLPPSFRKVDCFFLFPEYLCVLSRAKPDTEFHAELLSH</sequence>
<organism evidence="1">
    <name type="scientific">Klebsiella pneumoniae</name>
    <dbReference type="NCBI Taxonomy" id="573"/>
    <lineage>
        <taxon>Bacteria</taxon>
        <taxon>Pseudomonadati</taxon>
        <taxon>Pseudomonadota</taxon>
        <taxon>Gammaproteobacteria</taxon>
        <taxon>Enterobacterales</taxon>
        <taxon>Enterobacteriaceae</taxon>
        <taxon>Klebsiella/Raoultella group</taxon>
        <taxon>Klebsiella</taxon>
        <taxon>Klebsiella pneumoniae complex</taxon>
    </lineage>
</organism>
<accession>A0A8B0SWZ1</accession>
<dbReference type="EMBL" id="MN956836">
    <property type="protein sequence ID" value="QTX14748.1"/>
    <property type="molecule type" value="Genomic_DNA"/>
</dbReference>
<name>A0A8B0SWZ1_KLEPN</name>
<evidence type="ECO:0000313" key="1">
    <source>
        <dbReference type="EMBL" id="QTX14748.1"/>
    </source>
</evidence>
<reference evidence="1" key="1">
    <citation type="submission" date="2020-01" db="EMBL/GenBank/DDBJ databases">
        <authorList>
            <person name="Qin S."/>
        </authorList>
    </citation>
    <scope>NUCLEOTIDE SEQUENCE</scope>
    <source>
        <strain evidence="1">CVir17-16-YZ6g</strain>
        <plasmid evidence="1">p17-15-vir-like</plasmid>
    </source>
</reference>
<geneLocation type="plasmid" evidence="1">
    <name>p17-15-vir-like</name>
</geneLocation>